<dbReference type="EMBL" id="LFOE01000001">
    <property type="protein sequence ID" value="OBY33479.1"/>
    <property type="molecule type" value="Genomic_DNA"/>
</dbReference>
<dbReference type="GO" id="GO:0000030">
    <property type="term" value="F:mannosyltransferase activity"/>
    <property type="evidence" value="ECO:0007669"/>
    <property type="project" value="TreeGrafter"/>
</dbReference>
<reference evidence="2 3" key="1">
    <citation type="submission" date="2015-06" db="EMBL/GenBank/DDBJ databases">
        <title>Genome sequence of Mycobacterium kumamotonense strain Roo.</title>
        <authorList>
            <person name="Greninger A.L."/>
            <person name="Cunningham G."/>
            <person name="Miller S."/>
        </authorList>
    </citation>
    <scope>NUCLEOTIDE SEQUENCE [LARGE SCALE GENOMIC DNA]</scope>
    <source>
        <strain evidence="2 3">Roo</strain>
    </source>
</reference>
<dbReference type="InterPro" id="IPR029044">
    <property type="entry name" value="Nucleotide-diphossugar_trans"/>
</dbReference>
<keyword evidence="1" id="KW-0808">Transferase</keyword>
<dbReference type="Gene3D" id="3.90.550.20">
    <property type="match status" value="1"/>
</dbReference>
<evidence type="ECO:0000313" key="3">
    <source>
        <dbReference type="Proteomes" id="UP000092668"/>
    </source>
</evidence>
<keyword evidence="3" id="KW-1185">Reference proteome</keyword>
<dbReference type="Pfam" id="PF04488">
    <property type="entry name" value="Gly_transf_sug"/>
    <property type="match status" value="1"/>
</dbReference>
<proteinExistence type="predicted"/>
<accession>A0A1B8SL62</accession>
<dbReference type="RefSeq" id="WP_065286750.1">
    <property type="nucleotide sequence ID" value="NZ_LFOE01000001.1"/>
</dbReference>
<organism evidence="2 3">
    <name type="scientific">Mycolicibacter kumamotonensis</name>
    <dbReference type="NCBI Taxonomy" id="354243"/>
    <lineage>
        <taxon>Bacteria</taxon>
        <taxon>Bacillati</taxon>
        <taxon>Actinomycetota</taxon>
        <taxon>Actinomycetes</taxon>
        <taxon>Mycobacteriales</taxon>
        <taxon>Mycobacteriaceae</taxon>
        <taxon>Mycolicibacter</taxon>
    </lineage>
</organism>
<dbReference type="InterPro" id="IPR051706">
    <property type="entry name" value="Glycosyltransferase_domain"/>
</dbReference>
<dbReference type="GO" id="GO:0051999">
    <property type="term" value="P:mannosyl-inositol phosphorylceramide biosynthetic process"/>
    <property type="evidence" value="ECO:0007669"/>
    <property type="project" value="TreeGrafter"/>
</dbReference>
<dbReference type="GO" id="GO:0016020">
    <property type="term" value="C:membrane"/>
    <property type="evidence" value="ECO:0007669"/>
    <property type="project" value="GOC"/>
</dbReference>
<evidence type="ECO:0008006" key="4">
    <source>
        <dbReference type="Google" id="ProtNLM"/>
    </source>
</evidence>
<comment type="caution">
    <text evidence="2">The sequence shown here is derived from an EMBL/GenBank/DDBJ whole genome shotgun (WGS) entry which is preliminary data.</text>
</comment>
<name>A0A1B8SL62_9MYCO</name>
<dbReference type="PANTHER" id="PTHR32385:SF15">
    <property type="entry name" value="INOSITOL PHOSPHOCERAMIDE MANNOSYLTRANSFERASE 1"/>
    <property type="match status" value="1"/>
</dbReference>
<dbReference type="OrthoDB" id="277808at2"/>
<evidence type="ECO:0000256" key="1">
    <source>
        <dbReference type="ARBA" id="ARBA00022679"/>
    </source>
</evidence>
<dbReference type="SUPFAM" id="SSF53448">
    <property type="entry name" value="Nucleotide-diphospho-sugar transferases"/>
    <property type="match status" value="1"/>
</dbReference>
<dbReference type="PANTHER" id="PTHR32385">
    <property type="entry name" value="MANNOSYL PHOSPHORYLINOSITOL CERAMIDE SYNTHASE"/>
    <property type="match status" value="1"/>
</dbReference>
<sequence>MIPRTLVRTVPEHTSEETEELWRIATGLHPEWEWVTLRDPIDRDGFPITSPHWDNCQTGAQLADLVRAEYLYHNGGVYIDSDYLCWKSFDTLVSCGAFAAWEDDRAIPNAVMGFAPGHPALAQVLGLAVARQSLGTWEAGVGVTTEVFKGRDDMLLLPPGVFYPVHYTHKALITDLDRIRGSNPWAFGVHLWHHSWRTDNG</sequence>
<dbReference type="InterPro" id="IPR007577">
    <property type="entry name" value="GlycoTrfase_DXD_sugar-bd_CS"/>
</dbReference>
<dbReference type="Proteomes" id="UP000092668">
    <property type="component" value="Unassembled WGS sequence"/>
</dbReference>
<protein>
    <recommendedName>
        <fullName evidence="4">Mannosyltransferase</fullName>
    </recommendedName>
</protein>
<gene>
    <name evidence="2" type="ORF">ACT18_00590</name>
</gene>
<dbReference type="AlphaFoldDB" id="A0A1B8SL62"/>
<evidence type="ECO:0000313" key="2">
    <source>
        <dbReference type="EMBL" id="OBY33479.1"/>
    </source>
</evidence>